<dbReference type="RefSeq" id="WP_227183623.1">
    <property type="nucleotide sequence ID" value="NZ_JAJCIQ010000008.1"/>
</dbReference>
<protein>
    <submittedName>
        <fullName evidence="1">Uncharacterized protein</fullName>
    </submittedName>
</protein>
<dbReference type="EMBL" id="JAJCIS010000007">
    <property type="protein sequence ID" value="MCB7387986.1"/>
    <property type="molecule type" value="Genomic_DNA"/>
</dbReference>
<comment type="caution">
    <text evidence="1">The sequence shown here is derived from an EMBL/GenBank/DDBJ whole genome shotgun (WGS) entry which is preliminary data.</text>
</comment>
<reference evidence="1 2" key="1">
    <citation type="submission" date="2021-10" db="EMBL/GenBank/DDBJ databases">
        <title>Collection of gut derived symbiotic bacterial strains cultured from healthy donors.</title>
        <authorList>
            <person name="Lin H."/>
            <person name="Littmann E."/>
            <person name="Kohout C."/>
            <person name="Pamer E.G."/>
        </authorList>
    </citation>
    <scope>NUCLEOTIDE SEQUENCE [LARGE SCALE GENOMIC DNA]</scope>
    <source>
        <strain evidence="1 2">DFI.1.165</strain>
    </source>
</reference>
<name>A0ABS8DHW7_9FIRM</name>
<gene>
    <name evidence="1" type="ORF">LIZ65_11850</name>
</gene>
<dbReference type="Proteomes" id="UP001299546">
    <property type="component" value="Unassembled WGS sequence"/>
</dbReference>
<proteinExistence type="predicted"/>
<evidence type="ECO:0000313" key="1">
    <source>
        <dbReference type="EMBL" id="MCB7387986.1"/>
    </source>
</evidence>
<sequence>MEKEVDLLYEAETTQKINSNDYLRLFRHIKDNQLFYRTYFKLGYDNQFRLKYYGIHQAEQYFDNQYIEYHIEFFRSGINAIVKKRHSRSHAVPQTQSCANL</sequence>
<organism evidence="1 2">
    <name type="scientific">Bariatricus massiliensis</name>
    <dbReference type="NCBI Taxonomy" id="1745713"/>
    <lineage>
        <taxon>Bacteria</taxon>
        <taxon>Bacillati</taxon>
        <taxon>Bacillota</taxon>
        <taxon>Clostridia</taxon>
        <taxon>Lachnospirales</taxon>
        <taxon>Lachnospiraceae</taxon>
        <taxon>Bariatricus</taxon>
    </lineage>
</organism>
<accession>A0ABS8DHW7</accession>
<keyword evidence="2" id="KW-1185">Reference proteome</keyword>
<evidence type="ECO:0000313" key="2">
    <source>
        <dbReference type="Proteomes" id="UP001299546"/>
    </source>
</evidence>